<dbReference type="PANTHER" id="PTHR10509">
    <property type="entry name" value="O-METHYLTRANSFERASE-RELATED"/>
    <property type="match status" value="1"/>
</dbReference>
<feature type="region of interest" description="Disordered" evidence="5">
    <location>
        <begin position="1"/>
        <end position="23"/>
    </location>
</feature>
<evidence type="ECO:0000313" key="7">
    <source>
        <dbReference type="Proteomes" id="UP000092600"/>
    </source>
</evidence>
<dbReference type="SUPFAM" id="SSF53335">
    <property type="entry name" value="S-adenosyl-L-methionine-dependent methyltransferases"/>
    <property type="match status" value="2"/>
</dbReference>
<keyword evidence="2 6" id="KW-0808">Transferase</keyword>
<dbReference type="Gene3D" id="3.40.50.150">
    <property type="entry name" value="Vaccinia Virus protein VP39"/>
    <property type="match status" value="2"/>
</dbReference>
<name>A0A199VD85_ANACO</name>
<reference evidence="6 7" key="1">
    <citation type="journal article" date="2016" name="DNA Res.">
        <title>The draft genome of MD-2 pineapple using hybrid error correction of long reads.</title>
        <authorList>
            <person name="Redwan R.M."/>
            <person name="Saidin A."/>
            <person name="Kumar S.V."/>
        </authorList>
    </citation>
    <scope>NUCLEOTIDE SEQUENCE [LARGE SCALE GENOMIC DNA]</scope>
    <source>
        <strain evidence="7">cv. MD2</strain>
        <tissue evidence="6">Leaf</tissue>
    </source>
</reference>
<dbReference type="InterPro" id="IPR050362">
    <property type="entry name" value="Cation-dep_OMT"/>
</dbReference>
<comment type="caution">
    <text evidence="6">The sequence shown here is derived from an EMBL/GenBank/DDBJ whole genome shotgun (WGS) entry which is preliminary data.</text>
</comment>
<keyword evidence="3" id="KW-0949">S-adenosyl-L-methionine</keyword>
<dbReference type="GO" id="GO:0032259">
    <property type="term" value="P:methylation"/>
    <property type="evidence" value="ECO:0007669"/>
    <property type="project" value="UniProtKB-KW"/>
</dbReference>
<protein>
    <submittedName>
        <fullName evidence="6">Caffeoyl-CoA O-methyltransferase</fullName>
    </submittedName>
</protein>
<dbReference type="EMBL" id="LSRQ01002221">
    <property type="protein sequence ID" value="OAY75059.1"/>
    <property type="molecule type" value="Genomic_DNA"/>
</dbReference>
<evidence type="ECO:0000256" key="4">
    <source>
        <dbReference type="ARBA" id="ARBA00023453"/>
    </source>
</evidence>
<evidence type="ECO:0000256" key="3">
    <source>
        <dbReference type="ARBA" id="ARBA00022691"/>
    </source>
</evidence>
<dbReference type="PROSITE" id="PS51682">
    <property type="entry name" value="SAM_OMT_I"/>
    <property type="match status" value="2"/>
</dbReference>
<keyword evidence="1 6" id="KW-0489">Methyltransferase</keyword>
<dbReference type="PANTHER" id="PTHR10509:SF81">
    <property type="entry name" value="CAFFEOYL-COA O-METHYLTRANSFERASE 1"/>
    <property type="match status" value="1"/>
</dbReference>
<dbReference type="STRING" id="4615.A0A199VD85"/>
<evidence type="ECO:0000256" key="5">
    <source>
        <dbReference type="SAM" id="MobiDB-lite"/>
    </source>
</evidence>
<organism evidence="6 7">
    <name type="scientific">Ananas comosus</name>
    <name type="common">Pineapple</name>
    <name type="synonym">Ananas ananas</name>
    <dbReference type="NCBI Taxonomy" id="4615"/>
    <lineage>
        <taxon>Eukaryota</taxon>
        <taxon>Viridiplantae</taxon>
        <taxon>Streptophyta</taxon>
        <taxon>Embryophyta</taxon>
        <taxon>Tracheophyta</taxon>
        <taxon>Spermatophyta</taxon>
        <taxon>Magnoliopsida</taxon>
        <taxon>Liliopsida</taxon>
        <taxon>Poales</taxon>
        <taxon>Bromeliaceae</taxon>
        <taxon>Bromelioideae</taxon>
        <taxon>Ananas</taxon>
    </lineage>
</organism>
<sequence>MATSTNGEDEQKGGGGSSSSSSTIHAKTLLKSESLYHYILETSVDPREPECLRELRRISAAHPRNIMTSAPDEVQFFGMLLKILNAKNTIELGVFTGYSLLATALALPHDGKILALDTNRESYELGLPVIHKAGVAHKIDFREGPALPVLDQLLADEKNKGTLDFAFVDADKSNYLNYHERLVELVRVGGVIAYDNTLWEGTVAAPPDAPLSERDRMISEIMRAFNSVIAADPRVEISHLSIADGYILETSVDPREPECLRELRRISAAHPRGVMASAPDEVQFLGMLLKILNAKNTIEVGVFTGYSLLATALALPHDGKILALDTNRESYELGLPVIHKAGVAHKIDFREGPALPLLDQLLANEKNKGTLDFAFVDADKTNYLNYHERLVELVRVGGVIAYDNTLWGGTVAAPPDAPLSERDRMLSEMTRAFNSTVAADPRVEISHLSIADGLTLCRRLG</sequence>
<dbReference type="InterPro" id="IPR029063">
    <property type="entry name" value="SAM-dependent_MTases_sf"/>
</dbReference>
<comment type="similarity">
    <text evidence="4">Belongs to the class I-like SAM-binding methyltransferase superfamily. Cation-dependent O-methyltransferase family.</text>
</comment>
<accession>A0A199VD85</accession>
<evidence type="ECO:0000313" key="6">
    <source>
        <dbReference type="EMBL" id="OAY75059.1"/>
    </source>
</evidence>
<gene>
    <name evidence="6" type="ORF">ACMD2_02911</name>
</gene>
<dbReference type="InterPro" id="IPR002935">
    <property type="entry name" value="SAM_O-MeTrfase"/>
</dbReference>
<evidence type="ECO:0000256" key="1">
    <source>
        <dbReference type="ARBA" id="ARBA00022603"/>
    </source>
</evidence>
<evidence type="ECO:0000256" key="2">
    <source>
        <dbReference type="ARBA" id="ARBA00022679"/>
    </source>
</evidence>
<dbReference type="GO" id="GO:0008757">
    <property type="term" value="F:S-adenosylmethionine-dependent methyltransferase activity"/>
    <property type="evidence" value="ECO:0007669"/>
    <property type="project" value="TreeGrafter"/>
</dbReference>
<dbReference type="Pfam" id="PF01596">
    <property type="entry name" value="Methyltransf_3"/>
    <property type="match status" value="2"/>
</dbReference>
<dbReference type="Proteomes" id="UP000092600">
    <property type="component" value="Unassembled WGS sequence"/>
</dbReference>
<dbReference type="GO" id="GO:0008171">
    <property type="term" value="F:O-methyltransferase activity"/>
    <property type="evidence" value="ECO:0007669"/>
    <property type="project" value="InterPro"/>
</dbReference>
<dbReference type="AlphaFoldDB" id="A0A199VD85"/>
<proteinExistence type="inferred from homology"/>